<dbReference type="GO" id="GO:0016020">
    <property type="term" value="C:membrane"/>
    <property type="evidence" value="ECO:0007669"/>
    <property type="project" value="UniProtKB-SubCell"/>
</dbReference>
<dbReference type="Gene3D" id="1.20.120.1630">
    <property type="match status" value="1"/>
</dbReference>
<comment type="similarity">
    <text evidence="2">Belongs to the steroid 5-alpha reductase family.</text>
</comment>
<name>A0A8H7UYT8_9FUNG</name>
<evidence type="ECO:0000256" key="1">
    <source>
        <dbReference type="ARBA" id="ARBA00004141"/>
    </source>
</evidence>
<dbReference type="GO" id="GO:0016627">
    <property type="term" value="F:oxidoreductase activity, acting on the CH-CH group of donors"/>
    <property type="evidence" value="ECO:0007669"/>
    <property type="project" value="InterPro"/>
</dbReference>
<dbReference type="EMBL" id="JAEPRD010000100">
    <property type="protein sequence ID" value="KAG2199132.1"/>
    <property type="molecule type" value="Genomic_DNA"/>
</dbReference>
<feature type="transmembrane region" description="Helical" evidence="6">
    <location>
        <begin position="12"/>
        <end position="35"/>
    </location>
</feature>
<dbReference type="GO" id="GO:0006629">
    <property type="term" value="P:lipid metabolic process"/>
    <property type="evidence" value="ECO:0007669"/>
    <property type="project" value="InterPro"/>
</dbReference>
<keyword evidence="9" id="KW-1185">Reference proteome</keyword>
<reference evidence="8" key="1">
    <citation type="submission" date="2020-12" db="EMBL/GenBank/DDBJ databases">
        <title>Metabolic potential, ecology and presence of endohyphal bacteria is reflected in genomic diversity of Mucoromycotina.</title>
        <authorList>
            <person name="Muszewska A."/>
            <person name="Okrasinska A."/>
            <person name="Steczkiewicz K."/>
            <person name="Drgas O."/>
            <person name="Orlowska M."/>
            <person name="Perlinska-Lenart U."/>
            <person name="Aleksandrzak-Piekarczyk T."/>
            <person name="Szatraj K."/>
            <person name="Zielenkiewicz U."/>
            <person name="Pilsyk S."/>
            <person name="Malc E."/>
            <person name="Mieczkowski P."/>
            <person name="Kruszewska J.S."/>
            <person name="Biernat P."/>
            <person name="Pawlowska J."/>
        </authorList>
    </citation>
    <scope>NUCLEOTIDE SEQUENCE</scope>
    <source>
        <strain evidence="8">WA0000017839</strain>
    </source>
</reference>
<keyword evidence="3 6" id="KW-0812">Transmembrane</keyword>
<evidence type="ECO:0000256" key="3">
    <source>
        <dbReference type="ARBA" id="ARBA00022692"/>
    </source>
</evidence>
<accession>A0A8H7UYT8</accession>
<comment type="caution">
    <text evidence="8">The sequence shown here is derived from an EMBL/GenBank/DDBJ whole genome shotgun (WGS) entry which is preliminary data.</text>
</comment>
<dbReference type="InterPro" id="IPR039357">
    <property type="entry name" value="SRD5A/TECR"/>
</dbReference>
<evidence type="ECO:0000256" key="4">
    <source>
        <dbReference type="ARBA" id="ARBA00022989"/>
    </source>
</evidence>
<dbReference type="InterPro" id="IPR001104">
    <property type="entry name" value="3-oxo-5_a-steroid_4-DH_C"/>
</dbReference>
<dbReference type="AlphaFoldDB" id="A0A8H7UYT8"/>
<dbReference type="PROSITE" id="PS50244">
    <property type="entry name" value="S5A_REDUCTASE"/>
    <property type="match status" value="1"/>
</dbReference>
<protein>
    <recommendedName>
        <fullName evidence="7">3-oxo-5-alpha-steroid 4-dehydrogenase C-terminal domain-containing protein</fullName>
    </recommendedName>
</protein>
<feature type="transmembrane region" description="Helical" evidence="6">
    <location>
        <begin position="109"/>
        <end position="127"/>
    </location>
</feature>
<feature type="transmembrane region" description="Helical" evidence="6">
    <location>
        <begin position="81"/>
        <end position="97"/>
    </location>
</feature>
<dbReference type="Proteomes" id="UP000603453">
    <property type="component" value="Unassembled WGS sequence"/>
</dbReference>
<proteinExistence type="inferred from homology"/>
<feature type="transmembrane region" description="Helical" evidence="6">
    <location>
        <begin position="147"/>
        <end position="169"/>
    </location>
</feature>
<evidence type="ECO:0000256" key="2">
    <source>
        <dbReference type="ARBA" id="ARBA00007742"/>
    </source>
</evidence>
<feature type="transmembrane region" description="Helical" evidence="6">
    <location>
        <begin position="205"/>
        <end position="230"/>
    </location>
</feature>
<feature type="domain" description="3-oxo-5-alpha-steroid 4-dehydrogenase C-terminal" evidence="7">
    <location>
        <begin position="113"/>
        <end position="259"/>
    </location>
</feature>
<evidence type="ECO:0000256" key="6">
    <source>
        <dbReference type="SAM" id="Phobius"/>
    </source>
</evidence>
<keyword evidence="5 6" id="KW-0472">Membrane</keyword>
<gene>
    <name evidence="8" type="ORF">INT47_009871</name>
</gene>
<evidence type="ECO:0000313" key="8">
    <source>
        <dbReference type="EMBL" id="KAG2199132.1"/>
    </source>
</evidence>
<dbReference type="PANTHER" id="PTHR10556">
    <property type="entry name" value="3-OXO-5-ALPHA-STEROID 4-DEHYDROGENASE"/>
    <property type="match status" value="1"/>
</dbReference>
<evidence type="ECO:0000259" key="7">
    <source>
        <dbReference type="Pfam" id="PF02544"/>
    </source>
</evidence>
<evidence type="ECO:0000256" key="5">
    <source>
        <dbReference type="ARBA" id="ARBA00023136"/>
    </source>
</evidence>
<feature type="transmembrane region" description="Helical" evidence="6">
    <location>
        <begin position="56"/>
        <end position="75"/>
    </location>
</feature>
<sequence>MNVVSQYWLKTTTYNTAVGIYATLPFIMAPALLFVNAPYGRFAGKFGIDCSLSGKWGWFIMEFVSPVMFATSVIIARPTWTPFQIILTSAWLIHYINRSIIYPLRATSMAPLHVLAFVCSIAFNMFNGYTNGMWVARHSQSIYEYKFWAGMSLWVMGLVSNIYHDTLLFKLRKKTMTGKKRYAIPHGGLFEYVSCPNYFSETMEWMGFAIATAYSVPAYIFVAATVSNLFPRAIRTHEWYKNEFKNYPKSRKAVIPYIY</sequence>
<dbReference type="Pfam" id="PF02544">
    <property type="entry name" value="Steroid_dh"/>
    <property type="match status" value="1"/>
</dbReference>
<dbReference type="PANTHER" id="PTHR10556:SF43">
    <property type="entry name" value="STEROID 5-ALPHA-REDUCTASE DET2"/>
    <property type="match status" value="1"/>
</dbReference>
<keyword evidence="4 6" id="KW-1133">Transmembrane helix</keyword>
<dbReference type="FunFam" id="1.20.120.1630:FF:000014">
    <property type="entry name" value="Steroid 5-alpha reductase, putative"/>
    <property type="match status" value="1"/>
</dbReference>
<dbReference type="OrthoDB" id="5788137at2759"/>
<comment type="subcellular location">
    <subcellularLocation>
        <location evidence="1">Membrane</location>
        <topology evidence="1">Multi-pass membrane protein</topology>
    </subcellularLocation>
</comment>
<organism evidence="8 9">
    <name type="scientific">Mucor saturninus</name>
    <dbReference type="NCBI Taxonomy" id="64648"/>
    <lineage>
        <taxon>Eukaryota</taxon>
        <taxon>Fungi</taxon>
        <taxon>Fungi incertae sedis</taxon>
        <taxon>Mucoromycota</taxon>
        <taxon>Mucoromycotina</taxon>
        <taxon>Mucoromycetes</taxon>
        <taxon>Mucorales</taxon>
        <taxon>Mucorineae</taxon>
        <taxon>Mucoraceae</taxon>
        <taxon>Mucor</taxon>
    </lineage>
</organism>
<evidence type="ECO:0000313" key="9">
    <source>
        <dbReference type="Proteomes" id="UP000603453"/>
    </source>
</evidence>